<feature type="non-terminal residue" evidence="1">
    <location>
        <position position="186"/>
    </location>
</feature>
<proteinExistence type="predicted"/>
<dbReference type="EMBL" id="LAZR01033013">
    <property type="protein sequence ID" value="KKL49280.1"/>
    <property type="molecule type" value="Genomic_DNA"/>
</dbReference>
<dbReference type="AlphaFoldDB" id="A0A0F9EWF5"/>
<evidence type="ECO:0000313" key="1">
    <source>
        <dbReference type="EMBL" id="KKL49280.1"/>
    </source>
</evidence>
<accession>A0A0F9EWF5</accession>
<organism evidence="1">
    <name type="scientific">marine sediment metagenome</name>
    <dbReference type="NCBI Taxonomy" id="412755"/>
    <lineage>
        <taxon>unclassified sequences</taxon>
        <taxon>metagenomes</taxon>
        <taxon>ecological metagenomes</taxon>
    </lineage>
</organism>
<evidence type="ECO:0008006" key="2">
    <source>
        <dbReference type="Google" id="ProtNLM"/>
    </source>
</evidence>
<comment type="caution">
    <text evidence="1">The sequence shown here is derived from an EMBL/GenBank/DDBJ whole genome shotgun (WGS) entry which is preliminary data.</text>
</comment>
<protein>
    <recommendedName>
        <fullName evidence="2">SAP domain-containing protein</fullName>
    </recommendedName>
</protein>
<gene>
    <name evidence="1" type="ORF">LCGC14_2317080</name>
</gene>
<name>A0A0F9EWF5_9ZZZZ</name>
<reference evidence="1" key="1">
    <citation type="journal article" date="2015" name="Nature">
        <title>Complex archaea that bridge the gap between prokaryotes and eukaryotes.</title>
        <authorList>
            <person name="Spang A."/>
            <person name="Saw J.H."/>
            <person name="Jorgensen S.L."/>
            <person name="Zaremba-Niedzwiedzka K."/>
            <person name="Martijn J."/>
            <person name="Lind A.E."/>
            <person name="van Eijk R."/>
            <person name="Schleper C."/>
            <person name="Guy L."/>
            <person name="Ettema T.J."/>
        </authorList>
    </citation>
    <scope>NUCLEOTIDE SEQUENCE</scope>
</reference>
<sequence>MKVLFFLIIILVSILSLSAEEHGYDLIQETLVQDIDTAGYYELLSWCRELDLEDSGGRKDLQQRLYRYFEIDSSSMTQEVPEKRLEIKSARVTEYFTMEEIDEQYILLQGDVLVELLEGDTVHEISAQRILLNQTENILTAVGDIDYILRRGEQEDRFKGERLTFNIDSWEGVFFQGLMESERDIG</sequence>